<dbReference type="InterPro" id="IPR002833">
    <property type="entry name" value="PTH2"/>
</dbReference>
<protein>
    <recommendedName>
        <fullName evidence="1">peptidyl-tRNA hydrolase</fullName>
        <ecNumber evidence="1">3.1.1.29</ecNumber>
    </recommendedName>
</protein>
<dbReference type="Proteomes" id="UP000009235">
    <property type="component" value="Chromosome"/>
</dbReference>
<reference evidence="4 5" key="1">
    <citation type="journal article" date="2011" name="J. Bacteriol.">
        <title>Complete genome sequence of Amycolicicoccus subflavus DQS3-9A1T, an actinomycete isolated from crude oil-polluted soil.</title>
        <authorList>
            <person name="Cai M."/>
            <person name="Chen W.M."/>
            <person name="Nie Y."/>
            <person name="Chi C.Q."/>
            <person name="Wang Y.N."/>
            <person name="Tang Y.Q."/>
            <person name="Li G.Y."/>
            <person name="Wu X.L."/>
        </authorList>
    </citation>
    <scope>NUCLEOTIDE SEQUENCE [LARGE SCALE GENOMIC DNA]</scope>
    <source>
        <strain evidence="5">DSM 45089 / DQS3-9A1</strain>
    </source>
</reference>
<dbReference type="InterPro" id="IPR023476">
    <property type="entry name" value="Pep_tRNA_hydro_II_dom_sf"/>
</dbReference>
<dbReference type="Gene3D" id="3.40.1490.10">
    <property type="entry name" value="Bit1"/>
    <property type="match status" value="1"/>
</dbReference>
<organism evidence="4 5">
    <name type="scientific">Hoyosella subflava (strain DSM 45089 / JCM 17490 / NBRC 109087 / DQS3-9A1)</name>
    <name type="common">Amycolicicoccus subflavus</name>
    <dbReference type="NCBI Taxonomy" id="443218"/>
    <lineage>
        <taxon>Bacteria</taxon>
        <taxon>Bacillati</taxon>
        <taxon>Actinomycetota</taxon>
        <taxon>Actinomycetes</taxon>
        <taxon>Mycobacteriales</taxon>
        <taxon>Hoyosellaceae</taxon>
        <taxon>Hoyosella</taxon>
    </lineage>
</organism>
<dbReference type="STRING" id="443218.AS9A_3635"/>
<dbReference type="Pfam" id="PF01981">
    <property type="entry name" value="PTH2"/>
    <property type="match status" value="1"/>
</dbReference>
<gene>
    <name evidence="4" type="ordered locus">AS9A_3635</name>
</gene>
<evidence type="ECO:0000256" key="3">
    <source>
        <dbReference type="ARBA" id="ARBA00048707"/>
    </source>
</evidence>
<comment type="catalytic activity">
    <reaction evidence="3">
        <text>an N-acyl-L-alpha-aminoacyl-tRNA + H2O = an N-acyl-L-amino acid + a tRNA + H(+)</text>
        <dbReference type="Rhea" id="RHEA:54448"/>
        <dbReference type="Rhea" id="RHEA-COMP:10123"/>
        <dbReference type="Rhea" id="RHEA-COMP:13883"/>
        <dbReference type="ChEBI" id="CHEBI:15377"/>
        <dbReference type="ChEBI" id="CHEBI:15378"/>
        <dbReference type="ChEBI" id="CHEBI:59874"/>
        <dbReference type="ChEBI" id="CHEBI:78442"/>
        <dbReference type="ChEBI" id="CHEBI:138191"/>
        <dbReference type="EC" id="3.1.1.29"/>
    </reaction>
</comment>
<name>F6ES69_HOYSD</name>
<keyword evidence="2" id="KW-0378">Hydrolase</keyword>
<dbReference type="eggNOG" id="COG1990">
    <property type="taxonomic scope" value="Bacteria"/>
</dbReference>
<dbReference type="EMBL" id="CP002786">
    <property type="protein sequence ID" value="AEF42073.1"/>
    <property type="molecule type" value="Genomic_DNA"/>
</dbReference>
<evidence type="ECO:0000256" key="2">
    <source>
        <dbReference type="ARBA" id="ARBA00022801"/>
    </source>
</evidence>
<accession>F6ES69</accession>
<dbReference type="SUPFAM" id="SSF102462">
    <property type="entry name" value="Peptidyl-tRNA hydrolase II"/>
    <property type="match status" value="1"/>
</dbReference>
<evidence type="ECO:0000313" key="4">
    <source>
        <dbReference type="EMBL" id="AEF42073.1"/>
    </source>
</evidence>
<sequence>MITMDHPVIDEGFAARHARLAALCSPQARMGARADPDDPAAVLAMQIVLHIPKRVPPARSGLLAAAAAASVAVCLDERVSEGGAWDEPVAAWMSSRIRKVARRARGAQWAAVQELDGVTSTVNGAQARAFVPGPVGALDSRLKRLQISGTDLENDTPGADQDDLPVLWVNSSLGMTVGKEAAQVGHASMLLAAALSTARVAKWASNDYACTVREADPGRWAQLLAAGGVVVRDAGFTEIAPGSPTVIACW</sequence>
<dbReference type="EC" id="3.1.1.29" evidence="1"/>
<proteinExistence type="predicted"/>
<evidence type="ECO:0000313" key="5">
    <source>
        <dbReference type="Proteomes" id="UP000009235"/>
    </source>
</evidence>
<keyword evidence="5" id="KW-1185">Reference proteome</keyword>
<dbReference type="GO" id="GO:0004045">
    <property type="term" value="F:peptidyl-tRNA hydrolase activity"/>
    <property type="evidence" value="ECO:0007669"/>
    <property type="project" value="UniProtKB-EC"/>
</dbReference>
<dbReference type="KEGG" id="asd:AS9A_3635"/>
<dbReference type="HOGENOM" id="CLU_090594_0_0_11"/>
<evidence type="ECO:0000256" key="1">
    <source>
        <dbReference type="ARBA" id="ARBA00013260"/>
    </source>
</evidence>
<dbReference type="AlphaFoldDB" id="F6ES69"/>